<organism evidence="7 8">
    <name type="scientific">Nocardioides alpinus</name>
    <dbReference type="NCBI Taxonomy" id="748909"/>
    <lineage>
        <taxon>Bacteria</taxon>
        <taxon>Bacillati</taxon>
        <taxon>Actinomycetota</taxon>
        <taxon>Actinomycetes</taxon>
        <taxon>Propionibacteriales</taxon>
        <taxon>Nocardioidaceae</taxon>
        <taxon>Nocardioides</taxon>
    </lineage>
</organism>
<evidence type="ECO:0000313" key="9">
    <source>
        <dbReference type="Proteomes" id="UP000233565"/>
    </source>
</evidence>
<dbReference type="RefSeq" id="WP_091199063.1">
    <property type="nucleotide sequence ID" value="NZ_FOKC01000005.1"/>
</dbReference>
<dbReference type="InterPro" id="IPR005561">
    <property type="entry name" value="ANTAR"/>
</dbReference>
<keyword evidence="1" id="KW-0808">Transferase</keyword>
<reference evidence="7" key="1">
    <citation type="submission" date="2016-10" db="EMBL/GenBank/DDBJ databases">
        <authorList>
            <person name="de Groot N.N."/>
        </authorList>
    </citation>
    <scope>NUCLEOTIDE SEQUENCE [LARGE SCALE GENOMIC DNA]</scope>
    <source>
        <strain evidence="7">CGMCC 1.10697</strain>
    </source>
</reference>
<accession>A0A1I0ZES8</accession>
<keyword evidence="9" id="KW-1185">Reference proteome</keyword>
<protein>
    <submittedName>
        <fullName evidence="6">Antitermination regulator</fullName>
    </submittedName>
    <submittedName>
        <fullName evidence="7">GAF domain-containing protein</fullName>
    </submittedName>
</protein>
<dbReference type="Proteomes" id="UP000233565">
    <property type="component" value="Unassembled WGS sequence"/>
</dbReference>
<feature type="domain" description="ANTAR" evidence="5">
    <location>
        <begin position="160"/>
        <end position="221"/>
    </location>
</feature>
<dbReference type="EMBL" id="PJBV01000017">
    <property type="protein sequence ID" value="PKH40646.1"/>
    <property type="molecule type" value="Genomic_DNA"/>
</dbReference>
<dbReference type="AlphaFoldDB" id="A0A1I0ZES8"/>
<dbReference type="InterPro" id="IPR036388">
    <property type="entry name" value="WH-like_DNA-bd_sf"/>
</dbReference>
<dbReference type="EMBL" id="FOKC01000005">
    <property type="protein sequence ID" value="SFB23892.1"/>
    <property type="molecule type" value="Genomic_DNA"/>
</dbReference>
<dbReference type="GO" id="GO:0016301">
    <property type="term" value="F:kinase activity"/>
    <property type="evidence" value="ECO:0007669"/>
    <property type="project" value="UniProtKB-KW"/>
</dbReference>
<name>A0A1I0ZES8_9ACTN</name>
<dbReference type="Proteomes" id="UP000199113">
    <property type="component" value="Unassembled WGS sequence"/>
</dbReference>
<evidence type="ECO:0000313" key="8">
    <source>
        <dbReference type="Proteomes" id="UP000199113"/>
    </source>
</evidence>
<dbReference type="Pfam" id="PF13185">
    <property type="entry name" value="GAF_2"/>
    <property type="match status" value="1"/>
</dbReference>
<dbReference type="PROSITE" id="PS50921">
    <property type="entry name" value="ANTAR"/>
    <property type="match status" value="1"/>
</dbReference>
<dbReference type="InterPro" id="IPR029016">
    <property type="entry name" value="GAF-like_dom_sf"/>
</dbReference>
<evidence type="ECO:0000259" key="5">
    <source>
        <dbReference type="PROSITE" id="PS50921"/>
    </source>
</evidence>
<evidence type="ECO:0000313" key="6">
    <source>
        <dbReference type="EMBL" id="PKH40646.1"/>
    </source>
</evidence>
<dbReference type="SUPFAM" id="SSF55781">
    <property type="entry name" value="GAF domain-like"/>
    <property type="match status" value="1"/>
</dbReference>
<evidence type="ECO:0000256" key="3">
    <source>
        <dbReference type="ARBA" id="ARBA00023015"/>
    </source>
</evidence>
<evidence type="ECO:0000256" key="4">
    <source>
        <dbReference type="ARBA" id="ARBA00023163"/>
    </source>
</evidence>
<sequence length="230" mass="24761">MSGVVHRMGVFKELAQALGETPDEEQKVTLAVHAATSLVELCCHAGFTVNDQGGLSTRASSDDVVRRANELQQELGEGPCLDVMRELDTVVAPDLAADRRWPVWAPRVHDDLKVGSMISVLVYTGTQSYGALSMYAHRGGRFDADDVAIAQTLAVQLAAVLTTSREIDQLGMALHSRTIIGQATGLVMGRFGVDASQAFDYLRRVSSHSNQKLVEVARTVVSTGDLPDLV</sequence>
<dbReference type="STRING" id="748909.SAMN05192575_105270"/>
<dbReference type="GO" id="GO:0003723">
    <property type="term" value="F:RNA binding"/>
    <property type="evidence" value="ECO:0007669"/>
    <property type="project" value="InterPro"/>
</dbReference>
<dbReference type="PIRSF" id="PIRSF036625">
    <property type="entry name" value="GAF_ANTAR"/>
    <property type="match status" value="1"/>
</dbReference>
<evidence type="ECO:0000256" key="2">
    <source>
        <dbReference type="ARBA" id="ARBA00022777"/>
    </source>
</evidence>
<proteinExistence type="predicted"/>
<dbReference type="SMART" id="SM01012">
    <property type="entry name" value="ANTAR"/>
    <property type="match status" value="1"/>
</dbReference>
<dbReference type="InterPro" id="IPR011006">
    <property type="entry name" value="CheY-like_superfamily"/>
</dbReference>
<keyword evidence="3" id="KW-0805">Transcription regulation</keyword>
<evidence type="ECO:0000313" key="7">
    <source>
        <dbReference type="EMBL" id="SFB23892.1"/>
    </source>
</evidence>
<dbReference type="InterPro" id="IPR012074">
    <property type="entry name" value="GAF_ANTAR"/>
</dbReference>
<gene>
    <name evidence="6" type="ORF">CXG46_11675</name>
    <name evidence="7" type="ORF">SAMN05192575_105270</name>
</gene>
<evidence type="ECO:0000256" key="1">
    <source>
        <dbReference type="ARBA" id="ARBA00022679"/>
    </source>
</evidence>
<dbReference type="InterPro" id="IPR003018">
    <property type="entry name" value="GAF"/>
</dbReference>
<dbReference type="SUPFAM" id="SSF52172">
    <property type="entry name" value="CheY-like"/>
    <property type="match status" value="1"/>
</dbReference>
<dbReference type="Gene3D" id="3.30.450.40">
    <property type="match status" value="1"/>
</dbReference>
<dbReference type="OrthoDB" id="7466251at2"/>
<keyword evidence="4" id="KW-0804">Transcription</keyword>
<keyword evidence="2" id="KW-0418">Kinase</keyword>
<dbReference type="Pfam" id="PF03861">
    <property type="entry name" value="ANTAR"/>
    <property type="match status" value="1"/>
</dbReference>
<dbReference type="Gene3D" id="1.10.10.10">
    <property type="entry name" value="Winged helix-like DNA-binding domain superfamily/Winged helix DNA-binding domain"/>
    <property type="match status" value="1"/>
</dbReference>
<reference evidence="6 9" key="2">
    <citation type="submission" date="2017-12" db="EMBL/GenBank/DDBJ databases">
        <title>Pharmacopeia of the Arctic Ocean.</title>
        <authorList>
            <person name="Collins E."/>
            <person name="Ducluzeau A.-L."/>
        </authorList>
    </citation>
    <scope>NUCLEOTIDE SEQUENCE [LARGE SCALE GENOMIC DNA]</scope>
    <source>
        <strain evidence="6 9">DSM 23325</strain>
    </source>
</reference>